<reference evidence="2 3" key="1">
    <citation type="submission" date="2018-11" db="EMBL/GenBank/DDBJ databases">
        <title>Phylogenetic determinants of toxin gene distribution in genomes of Brevibacillus laterosporus.</title>
        <authorList>
            <person name="Glare T.R."/>
            <person name="Durrant A."/>
            <person name="Berry C."/>
            <person name="Palma L."/>
            <person name="Ormskirk M."/>
            <person name="Cox M.O."/>
        </authorList>
    </citation>
    <scope>NUCLEOTIDE SEQUENCE [LARGE SCALE GENOMIC DNA]</scope>
    <source>
        <strain evidence="2 3">1821L</strain>
    </source>
</reference>
<keyword evidence="3" id="KW-1185">Reference proteome</keyword>
<accession>A0A518V6M0</accession>
<dbReference type="Proteomes" id="UP000319432">
    <property type="component" value="Chromosome"/>
</dbReference>
<keyword evidence="1" id="KW-0472">Membrane</keyword>
<protein>
    <submittedName>
        <fullName evidence="2">Uncharacterized protein</fullName>
    </submittedName>
</protein>
<proteinExistence type="predicted"/>
<organism evidence="2 3">
    <name type="scientific">Brevibacillus laterosporus</name>
    <name type="common">Bacillus laterosporus</name>
    <dbReference type="NCBI Taxonomy" id="1465"/>
    <lineage>
        <taxon>Bacteria</taxon>
        <taxon>Bacillati</taxon>
        <taxon>Bacillota</taxon>
        <taxon>Bacilli</taxon>
        <taxon>Bacillales</taxon>
        <taxon>Paenibacillaceae</taxon>
        <taxon>Brevibacillus</taxon>
    </lineage>
</organism>
<feature type="transmembrane region" description="Helical" evidence="1">
    <location>
        <begin position="94"/>
        <end position="114"/>
    </location>
</feature>
<evidence type="ECO:0000256" key="1">
    <source>
        <dbReference type="SAM" id="Phobius"/>
    </source>
</evidence>
<evidence type="ECO:0000313" key="3">
    <source>
        <dbReference type="Proteomes" id="UP000319432"/>
    </source>
</evidence>
<name>A0A518V6M0_BRELA</name>
<gene>
    <name evidence="2" type="ORF">EEL30_10100</name>
</gene>
<dbReference type="AlphaFoldDB" id="A0A518V6M0"/>
<feature type="transmembrane region" description="Helical" evidence="1">
    <location>
        <begin position="64"/>
        <end position="82"/>
    </location>
</feature>
<keyword evidence="1" id="KW-0812">Transmembrane</keyword>
<dbReference type="EMBL" id="CP033464">
    <property type="protein sequence ID" value="QDX92645.1"/>
    <property type="molecule type" value="Genomic_DNA"/>
</dbReference>
<keyword evidence="1" id="KW-1133">Transmembrane helix</keyword>
<evidence type="ECO:0000313" key="2">
    <source>
        <dbReference type="EMBL" id="QDX92645.1"/>
    </source>
</evidence>
<sequence length="118" mass="13288">MNEENDQEVKKNVEAVFTDVDLSSIESKPEQGIDYKKLEFVDKENAQLKGNGVNKMVVRTRIKLGLIFSALALIGGLALFFYETYNGRGGGWLFNLIKRISIGGCLLTYFILAWKHAK</sequence>